<evidence type="ECO:0000313" key="11">
    <source>
        <dbReference type="EMBL" id="TPG15366.1"/>
    </source>
</evidence>
<gene>
    <name evidence="9" type="primary">msrA</name>
    <name evidence="8" type="synonym">msrB</name>
    <name evidence="11" type="ORF">EAH84_00710</name>
</gene>
<dbReference type="Gene3D" id="3.30.1060.10">
    <property type="entry name" value="Peptide methionine sulphoxide reductase MsrA"/>
    <property type="match status" value="1"/>
</dbReference>
<dbReference type="InterPro" id="IPR002569">
    <property type="entry name" value="Met_Sox_Rdtase_MsrA_dom"/>
</dbReference>
<comment type="similarity">
    <text evidence="1 9">Belongs to the MsrA Met sulfoxide reductase family.</text>
</comment>
<reference evidence="11 12" key="1">
    <citation type="journal article" date="2019" name="Environ. Microbiol.">
        <title>Species interactions and distinct microbial communities in high Arctic permafrost affected cryosols are associated with the CH4 and CO2 gas fluxes.</title>
        <authorList>
            <person name="Altshuler I."/>
            <person name="Hamel J."/>
            <person name="Turney S."/>
            <person name="Magnuson E."/>
            <person name="Levesque R."/>
            <person name="Greer C."/>
            <person name="Whyte L.G."/>
        </authorList>
    </citation>
    <scope>NUCLEOTIDE SEQUENCE [LARGE SCALE GENOMIC DNA]</scope>
    <source>
        <strain evidence="11 12">S5.1</strain>
    </source>
</reference>
<dbReference type="NCBIfam" id="NF004042">
    <property type="entry name" value="PRK05550.1"/>
    <property type="match status" value="1"/>
</dbReference>
<feature type="domain" description="MsrB" evidence="10">
    <location>
        <begin position="7"/>
        <end position="130"/>
    </location>
</feature>
<evidence type="ECO:0000256" key="4">
    <source>
        <dbReference type="ARBA" id="ARBA00024679"/>
    </source>
</evidence>
<evidence type="ECO:0000256" key="3">
    <source>
        <dbReference type="ARBA" id="ARBA00023268"/>
    </source>
</evidence>
<dbReference type="SUPFAM" id="SSF55068">
    <property type="entry name" value="Peptide methionine sulfoxide reductase"/>
    <property type="match status" value="1"/>
</dbReference>
<dbReference type="SUPFAM" id="SSF51316">
    <property type="entry name" value="Mss4-like"/>
    <property type="match status" value="1"/>
</dbReference>
<comment type="function">
    <text evidence="4 9">Has an important function as a repair enzyme for proteins that have been inactivated by oxidation. Catalyzes the reversible oxidation-reduction of methionine sulfoxide in proteins to methionine.</text>
</comment>
<dbReference type="RefSeq" id="WP_140866205.1">
    <property type="nucleotide sequence ID" value="NZ_RCZK01000001.1"/>
</dbReference>
<evidence type="ECO:0000256" key="9">
    <source>
        <dbReference type="HAMAP-Rule" id="MF_01401"/>
    </source>
</evidence>
<dbReference type="InterPro" id="IPR002579">
    <property type="entry name" value="Met_Sox_Rdtase_MsrB_dom"/>
</dbReference>
<dbReference type="Pfam" id="PF01641">
    <property type="entry name" value="SelR"/>
    <property type="match status" value="1"/>
</dbReference>
<dbReference type="Proteomes" id="UP000318413">
    <property type="component" value="Unassembled WGS sequence"/>
</dbReference>
<dbReference type="PANTHER" id="PTHR43774">
    <property type="entry name" value="PEPTIDE METHIONINE SULFOXIDE REDUCTASE"/>
    <property type="match status" value="1"/>
</dbReference>
<keyword evidence="12" id="KW-1185">Reference proteome</keyword>
<evidence type="ECO:0000259" key="10">
    <source>
        <dbReference type="PROSITE" id="PS51790"/>
    </source>
</evidence>
<evidence type="ECO:0000256" key="8">
    <source>
        <dbReference type="HAMAP-Rule" id="MF_01400"/>
    </source>
</evidence>
<comment type="catalytic activity">
    <reaction evidence="6 8">
        <text>L-methionyl-[protein] + [thioredoxin]-disulfide + H2O = L-methionyl-(R)-S-oxide-[protein] + [thioredoxin]-dithiol</text>
        <dbReference type="Rhea" id="RHEA:24164"/>
        <dbReference type="Rhea" id="RHEA-COMP:10698"/>
        <dbReference type="Rhea" id="RHEA-COMP:10700"/>
        <dbReference type="Rhea" id="RHEA-COMP:12313"/>
        <dbReference type="Rhea" id="RHEA-COMP:12314"/>
        <dbReference type="ChEBI" id="CHEBI:15377"/>
        <dbReference type="ChEBI" id="CHEBI:16044"/>
        <dbReference type="ChEBI" id="CHEBI:29950"/>
        <dbReference type="ChEBI" id="CHEBI:45764"/>
        <dbReference type="ChEBI" id="CHEBI:50058"/>
        <dbReference type="EC" id="1.8.4.12"/>
    </reaction>
</comment>
<dbReference type="NCBIfam" id="TIGR00357">
    <property type="entry name" value="peptide-methionine (R)-S-oxide reductase MsrB"/>
    <property type="match status" value="1"/>
</dbReference>
<proteinExistence type="inferred from homology"/>
<dbReference type="Pfam" id="PF01625">
    <property type="entry name" value="PMSR"/>
    <property type="match status" value="1"/>
</dbReference>
<dbReference type="EMBL" id="RCZK01000001">
    <property type="protein sequence ID" value="TPG15366.1"/>
    <property type="molecule type" value="Genomic_DNA"/>
</dbReference>
<evidence type="ECO:0000256" key="2">
    <source>
        <dbReference type="ARBA" id="ARBA00023002"/>
    </source>
</evidence>
<comment type="caution">
    <text evidence="11">The sequence shown here is derived from an EMBL/GenBank/DDBJ whole genome shotgun (WGS) entry which is preliminary data.</text>
</comment>
<dbReference type="HAMAP" id="MF_01400">
    <property type="entry name" value="MsrB"/>
    <property type="match status" value="1"/>
</dbReference>
<dbReference type="HAMAP" id="MF_01401">
    <property type="entry name" value="MsrA"/>
    <property type="match status" value="1"/>
</dbReference>
<comment type="catalytic activity">
    <reaction evidence="7 9">
        <text>[thioredoxin]-disulfide + L-methionine + H2O = L-methionine (S)-S-oxide + [thioredoxin]-dithiol</text>
        <dbReference type="Rhea" id="RHEA:19993"/>
        <dbReference type="Rhea" id="RHEA-COMP:10698"/>
        <dbReference type="Rhea" id="RHEA-COMP:10700"/>
        <dbReference type="ChEBI" id="CHEBI:15377"/>
        <dbReference type="ChEBI" id="CHEBI:29950"/>
        <dbReference type="ChEBI" id="CHEBI:50058"/>
        <dbReference type="ChEBI" id="CHEBI:57844"/>
        <dbReference type="ChEBI" id="CHEBI:58772"/>
        <dbReference type="EC" id="1.8.4.11"/>
    </reaction>
</comment>
<dbReference type="PANTHER" id="PTHR43774:SF1">
    <property type="entry name" value="PEPTIDE METHIONINE SULFOXIDE REDUCTASE MSRA 2"/>
    <property type="match status" value="1"/>
</dbReference>
<protein>
    <recommendedName>
        <fullName evidence="8 9">Multifunctional fusion protein</fullName>
    </recommendedName>
    <domain>
        <recommendedName>
            <fullName evidence="9">Peptide methionine sulfoxide reductase MsrA</fullName>
            <shortName evidence="9">Protein-methionine-S-oxide reductase</shortName>
            <ecNumber evidence="9">1.8.4.11</ecNumber>
        </recommendedName>
        <alternativeName>
            <fullName evidence="9">Peptide-methionine (S)-S-oxide reductase</fullName>
            <shortName evidence="9">Peptide Met(O) reductase</shortName>
        </alternativeName>
    </domain>
    <domain>
        <recommendedName>
            <fullName evidence="8">Peptide methionine sulfoxide reductase MsrB</fullName>
            <ecNumber evidence="8">1.8.4.12</ecNumber>
        </recommendedName>
        <alternativeName>
            <fullName evidence="8">Peptide-methionine (R)-S-oxide reductase</fullName>
        </alternativeName>
    </domain>
</protein>
<evidence type="ECO:0000256" key="5">
    <source>
        <dbReference type="ARBA" id="ARBA00047806"/>
    </source>
</evidence>
<dbReference type="AlphaFoldDB" id="A0A502CU67"/>
<keyword evidence="2 8" id="KW-0560">Oxidoreductase</keyword>
<dbReference type="GO" id="GO:0033744">
    <property type="term" value="F:L-methionine:thioredoxin-disulfide S-oxidoreductase activity"/>
    <property type="evidence" value="ECO:0007669"/>
    <property type="project" value="RHEA"/>
</dbReference>
<sequence length="320" mass="35622">MSDYHKTEDAIAALTPEQFRITQGNGTERPGTGALLRNKEAGIYVDVVSGEPLFASADKYESGCGWPSFTKPIESANVKARRDWSMLIPRTEVRSAHGDSHLGHVFKDGPRDRGGLRYCINSASLRFVPRGNMAKQGYGAYLDQIEEVSVSATTERAVLAGGCFWGMQELIRRLPGVVSTRVGYSGGTNANATYRNHGTHAEAIEIVFDPARTDFRALLEFFFQIHDPTTRDRQGNDRGASYRSAIFYTDEAQRLVAEDTIADLEASGLWPGKVVTELSPVGDFWEAEAEHQDYLERKPNGYTCHFVRPKWKLPRRVEAA</sequence>
<dbReference type="NCBIfam" id="TIGR00401">
    <property type="entry name" value="msrA"/>
    <property type="match status" value="1"/>
</dbReference>
<dbReference type="PROSITE" id="PS51790">
    <property type="entry name" value="MSRB"/>
    <property type="match status" value="1"/>
</dbReference>
<comment type="similarity">
    <text evidence="8">Belongs to the MsrB Met sulfoxide reductase family.</text>
</comment>
<evidence type="ECO:0000313" key="12">
    <source>
        <dbReference type="Proteomes" id="UP000318413"/>
    </source>
</evidence>
<dbReference type="Gene3D" id="2.170.150.20">
    <property type="entry name" value="Peptide methionine sulfoxide reductase"/>
    <property type="match status" value="1"/>
</dbReference>
<evidence type="ECO:0000256" key="6">
    <source>
        <dbReference type="ARBA" id="ARBA00048488"/>
    </source>
</evidence>
<comment type="caution">
    <text evidence="8">Lacks conserved residue(s) required for the propagation of feature annotation.</text>
</comment>
<dbReference type="FunFam" id="3.30.1060.10:FF:000005">
    <property type="entry name" value="Peptide methionine sulfoxide reductase MsrA"/>
    <property type="match status" value="1"/>
</dbReference>
<evidence type="ECO:0000256" key="1">
    <source>
        <dbReference type="ARBA" id="ARBA00005591"/>
    </source>
</evidence>
<dbReference type="FunFam" id="2.170.150.20:FF:000003">
    <property type="entry name" value="Peptide methionine sulfoxide reductase MsrB"/>
    <property type="match status" value="1"/>
</dbReference>
<evidence type="ECO:0000256" key="7">
    <source>
        <dbReference type="ARBA" id="ARBA00048782"/>
    </source>
</evidence>
<dbReference type="OrthoDB" id="9785497at2"/>
<dbReference type="EC" id="1.8.4.12" evidence="8"/>
<dbReference type="InterPro" id="IPR036509">
    <property type="entry name" value="Met_Sox_Rdtase_MsrA_sf"/>
</dbReference>
<dbReference type="GO" id="GO:0008113">
    <property type="term" value="F:peptide-methionine (S)-S-oxide reductase activity"/>
    <property type="evidence" value="ECO:0007669"/>
    <property type="project" value="UniProtKB-UniRule"/>
</dbReference>
<feature type="active site" evidence="9">
    <location>
        <position position="163"/>
    </location>
</feature>
<comment type="catalytic activity">
    <reaction evidence="5 9">
        <text>L-methionyl-[protein] + [thioredoxin]-disulfide + H2O = L-methionyl-(S)-S-oxide-[protein] + [thioredoxin]-dithiol</text>
        <dbReference type="Rhea" id="RHEA:14217"/>
        <dbReference type="Rhea" id="RHEA-COMP:10698"/>
        <dbReference type="Rhea" id="RHEA-COMP:10700"/>
        <dbReference type="Rhea" id="RHEA-COMP:12313"/>
        <dbReference type="Rhea" id="RHEA-COMP:12315"/>
        <dbReference type="ChEBI" id="CHEBI:15377"/>
        <dbReference type="ChEBI" id="CHEBI:16044"/>
        <dbReference type="ChEBI" id="CHEBI:29950"/>
        <dbReference type="ChEBI" id="CHEBI:44120"/>
        <dbReference type="ChEBI" id="CHEBI:50058"/>
        <dbReference type="EC" id="1.8.4.11"/>
    </reaction>
</comment>
<organism evidence="11 12">
    <name type="scientific">Sphingomonas oligophenolica</name>
    <dbReference type="NCBI Taxonomy" id="301154"/>
    <lineage>
        <taxon>Bacteria</taxon>
        <taxon>Pseudomonadati</taxon>
        <taxon>Pseudomonadota</taxon>
        <taxon>Alphaproteobacteria</taxon>
        <taxon>Sphingomonadales</taxon>
        <taxon>Sphingomonadaceae</taxon>
        <taxon>Sphingomonas</taxon>
    </lineage>
</organism>
<accession>A0A502CU67</accession>
<dbReference type="GO" id="GO:0033743">
    <property type="term" value="F:peptide-methionine (R)-S-oxide reductase activity"/>
    <property type="evidence" value="ECO:0007669"/>
    <property type="project" value="UniProtKB-UniRule"/>
</dbReference>
<dbReference type="EC" id="1.8.4.11" evidence="9"/>
<dbReference type="InterPro" id="IPR011057">
    <property type="entry name" value="Mss4-like_sf"/>
</dbReference>
<keyword evidence="3" id="KW-0511">Multifunctional enzyme</keyword>
<name>A0A502CU67_9SPHN</name>
<feature type="active site" description="Nucleophile" evidence="8">
    <location>
        <position position="119"/>
    </location>
</feature>